<dbReference type="Pfam" id="PF13442">
    <property type="entry name" value="Cytochrome_CBB3"/>
    <property type="match status" value="1"/>
</dbReference>
<evidence type="ECO:0000256" key="7">
    <source>
        <dbReference type="ARBA" id="ARBA00023004"/>
    </source>
</evidence>
<dbReference type="PANTHER" id="PTHR32303">
    <property type="entry name" value="QUINOPROTEIN ALCOHOL DEHYDROGENASE (CYTOCHROME C)"/>
    <property type="match status" value="1"/>
</dbReference>
<proteinExistence type="inferred from homology"/>
<comment type="similarity">
    <text evidence="2">Belongs to the bacterial PQQ dehydrogenase family.</text>
</comment>
<dbReference type="Gene3D" id="1.10.760.10">
    <property type="entry name" value="Cytochrome c-like domain"/>
    <property type="match status" value="1"/>
</dbReference>
<protein>
    <submittedName>
        <fullName evidence="10">PQQ-binding-like beta-propeller repeat protein</fullName>
    </submittedName>
</protein>
<comment type="caution">
    <text evidence="10">The sequence shown here is derived from an EMBL/GenBank/DDBJ whole genome shotgun (WGS) entry which is preliminary data.</text>
</comment>
<dbReference type="InterPro" id="IPR018391">
    <property type="entry name" value="PQQ_b-propeller_rpt"/>
</dbReference>
<keyword evidence="4 8" id="KW-0479">Metal-binding</keyword>
<keyword evidence="7 8" id="KW-0408">Iron</keyword>
<name>A0ABW0ICY5_9BACT</name>
<keyword evidence="6" id="KW-0560">Oxidoreductase</keyword>
<keyword evidence="11" id="KW-1185">Reference proteome</keyword>
<evidence type="ECO:0000256" key="2">
    <source>
        <dbReference type="ARBA" id="ARBA00008156"/>
    </source>
</evidence>
<dbReference type="Proteomes" id="UP001596106">
    <property type="component" value="Unassembled WGS sequence"/>
</dbReference>
<evidence type="ECO:0000256" key="5">
    <source>
        <dbReference type="ARBA" id="ARBA00022729"/>
    </source>
</evidence>
<gene>
    <name evidence="10" type="ORF">ACFPMF_15685</name>
</gene>
<sequence>MNTYQSWTAYAGSKDGTRYSSNEQITVDNVAALQVAWTYSSADKDPNNRSQNQCNPIVINGVFYGVSPRSKLVALQAATGTPKWVFDPATEEPNENPKNFYKVSRGVMYWQDEKGTDQRIFYSSGAKLYAVNAANGQLIRSFGTNGYINLKENLDRENLENSFLAGTTPGVIYQDLLITGTRVSEAPGHIRAYDVRSGKRKWIFHTIPHPGEFGYDTWEDKTAWKKFGKVNSWAGMALDEKRGIVYIPTASPSTEYYGGHRKGSNLFGNCLLALDAASGKYLWHYQVVHHDLWDRDLPANPNLLTVTHHGKNIDAVAQITKHGYIFLLDRTTGKPLFPIPEIPVPTQGLPGEKPWPTQPIPTLPEPFARQKFEPEDVSDLTPETHAYLLEKYNQIKHRAKFSPPSKEGSWIFPGFDGGGEWGGAAVDLESQILYVNSSELPWSQVMIDVPKSDAGDQSLAGIGRTVYSRYCIACHGPELKGNASFPSLLGLNKKYNEMQVRQLIENGRNMMPAFNQIPEGEKRALLTFLLKLPEKEAVMSSALKPVRNERDAKNTDGTAGSIPAEVPYTSTGLNRFLDKDGYPGIKPPWGTLNAVDLKSGKLIWKVPLGEYPELTQKGIPITGTENYGGPLVTKGGLVFIAATKDEKIRAFDKKTGIVLWEAPLPAAGFATPATYQVNGRQYVVIACGGGKVGNKSGDTYVAFALPEK</sequence>
<dbReference type="CDD" id="cd10280">
    <property type="entry name" value="PQQ_mGDH"/>
    <property type="match status" value="1"/>
</dbReference>
<dbReference type="SMART" id="SM00564">
    <property type="entry name" value="PQQ"/>
    <property type="match status" value="4"/>
</dbReference>
<reference evidence="11" key="1">
    <citation type="journal article" date="2019" name="Int. J. Syst. Evol. Microbiol.">
        <title>The Global Catalogue of Microorganisms (GCM) 10K type strain sequencing project: providing services to taxonomists for standard genome sequencing and annotation.</title>
        <authorList>
            <consortium name="The Broad Institute Genomics Platform"/>
            <consortium name="The Broad Institute Genome Sequencing Center for Infectious Disease"/>
            <person name="Wu L."/>
            <person name="Ma J."/>
        </authorList>
    </citation>
    <scope>NUCLEOTIDE SEQUENCE [LARGE SCALE GENOMIC DNA]</scope>
    <source>
        <strain evidence="11">CCUG 55250</strain>
    </source>
</reference>
<evidence type="ECO:0000256" key="6">
    <source>
        <dbReference type="ARBA" id="ARBA00023002"/>
    </source>
</evidence>
<evidence type="ECO:0000259" key="9">
    <source>
        <dbReference type="PROSITE" id="PS51007"/>
    </source>
</evidence>
<accession>A0ABW0ICY5</accession>
<comment type="cofactor">
    <cofactor evidence="1">
        <name>pyrroloquinoline quinone</name>
        <dbReference type="ChEBI" id="CHEBI:58442"/>
    </cofactor>
</comment>
<dbReference type="PROSITE" id="PS51007">
    <property type="entry name" value="CYTC"/>
    <property type="match status" value="1"/>
</dbReference>
<dbReference type="InterPro" id="IPR011047">
    <property type="entry name" value="Quinoprotein_ADH-like_sf"/>
</dbReference>
<dbReference type="InterPro" id="IPR002372">
    <property type="entry name" value="PQQ_rpt_dom"/>
</dbReference>
<dbReference type="PANTHER" id="PTHR32303:SF4">
    <property type="entry name" value="QUINOPROTEIN GLUCOSE DEHYDROGENASE"/>
    <property type="match status" value="1"/>
</dbReference>
<dbReference type="SUPFAM" id="SSF46626">
    <property type="entry name" value="Cytochrome c"/>
    <property type="match status" value="1"/>
</dbReference>
<evidence type="ECO:0000313" key="11">
    <source>
        <dbReference type="Proteomes" id="UP001596106"/>
    </source>
</evidence>
<dbReference type="InterPro" id="IPR009056">
    <property type="entry name" value="Cyt_c-like_dom"/>
</dbReference>
<dbReference type="SUPFAM" id="SSF50998">
    <property type="entry name" value="Quinoprotein alcohol dehydrogenase-like"/>
    <property type="match status" value="1"/>
</dbReference>
<evidence type="ECO:0000256" key="4">
    <source>
        <dbReference type="ARBA" id="ARBA00022723"/>
    </source>
</evidence>
<dbReference type="InterPro" id="IPR017511">
    <property type="entry name" value="PQQ_mDH"/>
</dbReference>
<organism evidence="10 11">
    <name type="scientific">Larkinella bovis</name>
    <dbReference type="NCBI Taxonomy" id="683041"/>
    <lineage>
        <taxon>Bacteria</taxon>
        <taxon>Pseudomonadati</taxon>
        <taxon>Bacteroidota</taxon>
        <taxon>Cytophagia</taxon>
        <taxon>Cytophagales</taxon>
        <taxon>Spirosomataceae</taxon>
        <taxon>Larkinella</taxon>
    </lineage>
</organism>
<evidence type="ECO:0000313" key="10">
    <source>
        <dbReference type="EMBL" id="MFC5410764.1"/>
    </source>
</evidence>
<feature type="domain" description="Cytochrome c" evidence="9">
    <location>
        <begin position="458"/>
        <end position="534"/>
    </location>
</feature>
<dbReference type="RefSeq" id="WP_379846761.1">
    <property type="nucleotide sequence ID" value="NZ_JBHSMA010000004.1"/>
</dbReference>
<evidence type="ECO:0000256" key="1">
    <source>
        <dbReference type="ARBA" id="ARBA00001931"/>
    </source>
</evidence>
<dbReference type="Gene3D" id="2.140.10.10">
    <property type="entry name" value="Quinoprotein alcohol dehydrogenase-like superfamily"/>
    <property type="match status" value="2"/>
</dbReference>
<evidence type="ECO:0000256" key="3">
    <source>
        <dbReference type="ARBA" id="ARBA00022617"/>
    </source>
</evidence>
<evidence type="ECO:0000256" key="8">
    <source>
        <dbReference type="PROSITE-ProRule" id="PRU00433"/>
    </source>
</evidence>
<keyword evidence="5" id="KW-0732">Signal</keyword>
<dbReference type="Pfam" id="PF01011">
    <property type="entry name" value="PQQ"/>
    <property type="match status" value="2"/>
</dbReference>
<keyword evidence="3 8" id="KW-0349">Heme</keyword>
<dbReference type="EMBL" id="JBHSMA010000004">
    <property type="protein sequence ID" value="MFC5410764.1"/>
    <property type="molecule type" value="Genomic_DNA"/>
</dbReference>
<dbReference type="InterPro" id="IPR036909">
    <property type="entry name" value="Cyt_c-like_dom_sf"/>
</dbReference>